<dbReference type="InParanoid" id="A0A165D542"/>
<evidence type="ECO:0000256" key="1">
    <source>
        <dbReference type="SAM" id="MobiDB-lite"/>
    </source>
</evidence>
<gene>
    <name evidence="2" type="ORF">CALCODRAFT_520922</name>
</gene>
<evidence type="ECO:0008006" key="4">
    <source>
        <dbReference type="Google" id="ProtNLM"/>
    </source>
</evidence>
<protein>
    <recommendedName>
        <fullName evidence="4">F-box domain-containing protein</fullName>
    </recommendedName>
</protein>
<accession>A0A165D542</accession>
<name>A0A165D542_9BASI</name>
<organism evidence="2 3">
    <name type="scientific">Calocera cornea HHB12733</name>
    <dbReference type="NCBI Taxonomy" id="1353952"/>
    <lineage>
        <taxon>Eukaryota</taxon>
        <taxon>Fungi</taxon>
        <taxon>Dikarya</taxon>
        <taxon>Basidiomycota</taxon>
        <taxon>Agaricomycotina</taxon>
        <taxon>Dacrymycetes</taxon>
        <taxon>Dacrymycetales</taxon>
        <taxon>Dacrymycetaceae</taxon>
        <taxon>Calocera</taxon>
    </lineage>
</organism>
<dbReference type="EMBL" id="KV424078">
    <property type="protein sequence ID" value="KZT52094.1"/>
    <property type="molecule type" value="Genomic_DNA"/>
</dbReference>
<proteinExistence type="predicted"/>
<evidence type="ECO:0000313" key="2">
    <source>
        <dbReference type="EMBL" id="KZT52094.1"/>
    </source>
</evidence>
<dbReference type="OrthoDB" id="3248197at2759"/>
<keyword evidence="3" id="KW-1185">Reference proteome</keyword>
<reference evidence="2 3" key="1">
    <citation type="journal article" date="2016" name="Mol. Biol. Evol.">
        <title>Comparative Genomics of Early-Diverging Mushroom-Forming Fungi Provides Insights into the Origins of Lignocellulose Decay Capabilities.</title>
        <authorList>
            <person name="Nagy L.G."/>
            <person name="Riley R."/>
            <person name="Tritt A."/>
            <person name="Adam C."/>
            <person name="Daum C."/>
            <person name="Floudas D."/>
            <person name="Sun H."/>
            <person name="Yadav J.S."/>
            <person name="Pangilinan J."/>
            <person name="Larsson K.H."/>
            <person name="Matsuura K."/>
            <person name="Barry K."/>
            <person name="Labutti K."/>
            <person name="Kuo R."/>
            <person name="Ohm R.A."/>
            <person name="Bhattacharya S.S."/>
            <person name="Shirouzu T."/>
            <person name="Yoshinaga Y."/>
            <person name="Martin F.M."/>
            <person name="Grigoriev I.V."/>
            <person name="Hibbett D.S."/>
        </authorList>
    </citation>
    <scope>NUCLEOTIDE SEQUENCE [LARGE SCALE GENOMIC DNA]</scope>
    <source>
        <strain evidence="2 3">HHB12733</strain>
    </source>
</reference>
<dbReference type="Proteomes" id="UP000076842">
    <property type="component" value="Unassembled WGS sequence"/>
</dbReference>
<dbReference type="AlphaFoldDB" id="A0A165D542"/>
<feature type="region of interest" description="Disordered" evidence="1">
    <location>
        <begin position="34"/>
        <end position="54"/>
    </location>
</feature>
<sequence>MSAHPGSSSGTGRAMDDPTTRYFQTVLASPLPPPAARLLPLPDDHPAPPAPPQLARTHRIFTSTRSPIGQLAPDVLQLIFDAAYDELSRVALSSTRPLTSNAACSYPTLALIHLPTRLSLVCRTWRSVVRQTPRLWAHIGYLEGGRFVGRAWRNAREAPTTLWINSMHRSVRTHFLPLLRMVAPQQNIGERFRQIHVQRLNSRKLIDLLKCPFESLCDVHVSVCEDFEPCIIMNILGYYVPNLRSLSITSSTLCAHTPLNDMTYERFRPRITATLRRLQSLHLVNVPCAIGMYVTLRLRAPNLTEVVLIPEHYNDEWFRQRFWVEDLSNVERVLLGGPVTFNTVYHFVTRLRLLHTLQLATSSEVPRSECNDMLRLLDVQLAETRYAPVLQHLSIGGLKITPRVLQGVIDSRFNAPMVRLNLVEHVAVQCEGGVPLERAIQWRGIGVRKWKTDYMNDSFGLGRSTPTEEEYSYLALPAA</sequence>
<evidence type="ECO:0000313" key="3">
    <source>
        <dbReference type="Proteomes" id="UP000076842"/>
    </source>
</evidence>